<proteinExistence type="predicted"/>
<name>A0A6C0PAU5_9BACL</name>
<accession>A0A6C0PAU5</accession>
<dbReference type="AlphaFoldDB" id="A0A6C0PAU5"/>
<protein>
    <submittedName>
        <fullName evidence="1">Uncharacterized protein</fullName>
    </submittedName>
</protein>
<dbReference type="EMBL" id="CP048288">
    <property type="protein sequence ID" value="QHW35657.1"/>
    <property type="molecule type" value="Genomic_DNA"/>
</dbReference>
<dbReference type="RefSeq" id="WP_162645790.1">
    <property type="nucleotide sequence ID" value="NZ_CP048288.1"/>
</dbReference>
<sequence>MNNEGYEVMVLSKKVKVIWLTGGKRKEQVFDTRQEAEPLMKELNEKGELWVLTDKV</sequence>
<organism evidence="1 2">
    <name type="scientific">Paenibacillus rhizovicinus</name>
    <dbReference type="NCBI Taxonomy" id="2704463"/>
    <lineage>
        <taxon>Bacteria</taxon>
        <taxon>Bacillati</taxon>
        <taxon>Bacillota</taxon>
        <taxon>Bacilli</taxon>
        <taxon>Bacillales</taxon>
        <taxon>Paenibacillaceae</taxon>
        <taxon>Paenibacillus</taxon>
    </lineage>
</organism>
<evidence type="ECO:0000313" key="1">
    <source>
        <dbReference type="EMBL" id="QHW35657.1"/>
    </source>
</evidence>
<dbReference type="KEGG" id="prz:GZH47_32685"/>
<reference evidence="1 2" key="1">
    <citation type="submission" date="2020-02" db="EMBL/GenBank/DDBJ databases">
        <title>Paenibacillus sp. nov., isolated from rhizosphere soil of tomato.</title>
        <authorList>
            <person name="Weon H.-Y."/>
            <person name="Lee S.A."/>
        </authorList>
    </citation>
    <scope>NUCLEOTIDE SEQUENCE [LARGE SCALE GENOMIC DNA]</scope>
    <source>
        <strain evidence="1 2">14171R-81</strain>
        <plasmid evidence="1 2">unnamed2</plasmid>
    </source>
</reference>
<keyword evidence="1" id="KW-0614">Plasmid</keyword>
<gene>
    <name evidence="1" type="ORF">GZH47_32685</name>
</gene>
<evidence type="ECO:0000313" key="2">
    <source>
        <dbReference type="Proteomes" id="UP000479114"/>
    </source>
</evidence>
<geneLocation type="plasmid" evidence="1 2">
    <name>unnamed2</name>
</geneLocation>
<dbReference type="Proteomes" id="UP000479114">
    <property type="component" value="Plasmid unnamed2"/>
</dbReference>
<keyword evidence="2" id="KW-1185">Reference proteome</keyword>